<dbReference type="Proteomes" id="UP000305067">
    <property type="component" value="Unassembled WGS sequence"/>
</dbReference>
<evidence type="ECO:0000313" key="2">
    <source>
        <dbReference type="EMBL" id="TFL02836.1"/>
    </source>
</evidence>
<feature type="compositionally biased region" description="Acidic residues" evidence="1">
    <location>
        <begin position="527"/>
        <end position="536"/>
    </location>
</feature>
<proteinExistence type="predicted"/>
<dbReference type="SUPFAM" id="SSF52047">
    <property type="entry name" value="RNI-like"/>
    <property type="match status" value="1"/>
</dbReference>
<dbReference type="STRING" id="1884261.A0A5C3QLM4"/>
<accession>A0A5C3QLM4</accession>
<organism evidence="2 3">
    <name type="scientific">Pterulicium gracile</name>
    <dbReference type="NCBI Taxonomy" id="1884261"/>
    <lineage>
        <taxon>Eukaryota</taxon>
        <taxon>Fungi</taxon>
        <taxon>Dikarya</taxon>
        <taxon>Basidiomycota</taxon>
        <taxon>Agaricomycotina</taxon>
        <taxon>Agaricomycetes</taxon>
        <taxon>Agaricomycetidae</taxon>
        <taxon>Agaricales</taxon>
        <taxon>Pleurotineae</taxon>
        <taxon>Pterulaceae</taxon>
        <taxon>Pterulicium</taxon>
    </lineage>
</organism>
<sequence length="536" mass="61008">MFCTQTEQTPALLPPERSRHRIKGGPPPTSESTSLQSQLAAGTPSACGRLPYEINLTIFAHSLHIDEYHDGDASTTHLPWNLSHVCQDWRELVLSSPQLWTQIFLRTKEVTPFSHCLLRWQLHYSQNCPLDVRIRMGSQPPNIPVLDALKAIVAHHQRWASLEVSDGRSYFLEMLPTSRPNIPSEVFFPILTKLSWYFWRLEVLRGDLSFSYFANCPALRSVTIPKSKRQWDLSRIRVMQLPWGQLTHLSFLGPERYIILDVLPNLSNLVELELADSTSSGGSIPNSSSHYSFPFLERLDLRGCTHDLILHILRHSDFSLSFRFLGIPQFPHSSLPPLSPALRSLPKSVEEMNISMCLRPPGLAEFIRILPSSVRRLQMHVNVLGSTELWLSEIGRGFLRYPTSDWDWRGSPRPYDGLACPRLETLSFYRSSPSLSTANYKPRIKSEFTEMLEERRGLKRDELVGDIDVTLRSVEIDARVEWSSRDLERLKKLGDAGLRIVRVSASDGIDHDGTVPYSPVDGLGFDSDSDESDWEL</sequence>
<reference evidence="2 3" key="1">
    <citation type="journal article" date="2019" name="Nat. Ecol. Evol.">
        <title>Megaphylogeny resolves global patterns of mushroom evolution.</title>
        <authorList>
            <person name="Varga T."/>
            <person name="Krizsan K."/>
            <person name="Foldi C."/>
            <person name="Dima B."/>
            <person name="Sanchez-Garcia M."/>
            <person name="Sanchez-Ramirez S."/>
            <person name="Szollosi G.J."/>
            <person name="Szarkandi J.G."/>
            <person name="Papp V."/>
            <person name="Albert L."/>
            <person name="Andreopoulos W."/>
            <person name="Angelini C."/>
            <person name="Antonin V."/>
            <person name="Barry K.W."/>
            <person name="Bougher N.L."/>
            <person name="Buchanan P."/>
            <person name="Buyck B."/>
            <person name="Bense V."/>
            <person name="Catcheside P."/>
            <person name="Chovatia M."/>
            <person name="Cooper J."/>
            <person name="Damon W."/>
            <person name="Desjardin D."/>
            <person name="Finy P."/>
            <person name="Geml J."/>
            <person name="Haridas S."/>
            <person name="Hughes K."/>
            <person name="Justo A."/>
            <person name="Karasinski D."/>
            <person name="Kautmanova I."/>
            <person name="Kiss B."/>
            <person name="Kocsube S."/>
            <person name="Kotiranta H."/>
            <person name="LaButti K.M."/>
            <person name="Lechner B.E."/>
            <person name="Liimatainen K."/>
            <person name="Lipzen A."/>
            <person name="Lukacs Z."/>
            <person name="Mihaltcheva S."/>
            <person name="Morgado L.N."/>
            <person name="Niskanen T."/>
            <person name="Noordeloos M.E."/>
            <person name="Ohm R.A."/>
            <person name="Ortiz-Santana B."/>
            <person name="Ovrebo C."/>
            <person name="Racz N."/>
            <person name="Riley R."/>
            <person name="Savchenko A."/>
            <person name="Shiryaev A."/>
            <person name="Soop K."/>
            <person name="Spirin V."/>
            <person name="Szebenyi C."/>
            <person name="Tomsovsky M."/>
            <person name="Tulloss R.E."/>
            <person name="Uehling J."/>
            <person name="Grigoriev I.V."/>
            <person name="Vagvolgyi C."/>
            <person name="Papp T."/>
            <person name="Martin F.M."/>
            <person name="Miettinen O."/>
            <person name="Hibbett D.S."/>
            <person name="Nagy L.G."/>
        </authorList>
    </citation>
    <scope>NUCLEOTIDE SEQUENCE [LARGE SCALE GENOMIC DNA]</scope>
    <source>
        <strain evidence="2 3">CBS 309.79</strain>
    </source>
</reference>
<feature type="region of interest" description="Disordered" evidence="1">
    <location>
        <begin position="511"/>
        <end position="536"/>
    </location>
</feature>
<dbReference type="Gene3D" id="3.80.10.10">
    <property type="entry name" value="Ribonuclease Inhibitor"/>
    <property type="match status" value="1"/>
</dbReference>
<name>A0A5C3QLM4_9AGAR</name>
<feature type="region of interest" description="Disordered" evidence="1">
    <location>
        <begin position="1"/>
        <end position="38"/>
    </location>
</feature>
<dbReference type="InterPro" id="IPR032675">
    <property type="entry name" value="LRR_dom_sf"/>
</dbReference>
<gene>
    <name evidence="2" type="ORF">BDV98DRAFT_564912</name>
</gene>
<evidence type="ECO:0000313" key="3">
    <source>
        <dbReference type="Proteomes" id="UP000305067"/>
    </source>
</evidence>
<evidence type="ECO:0000256" key="1">
    <source>
        <dbReference type="SAM" id="MobiDB-lite"/>
    </source>
</evidence>
<keyword evidence="3" id="KW-1185">Reference proteome</keyword>
<protein>
    <submittedName>
        <fullName evidence="2">Uncharacterized protein</fullName>
    </submittedName>
</protein>
<dbReference type="EMBL" id="ML178821">
    <property type="protein sequence ID" value="TFL02836.1"/>
    <property type="molecule type" value="Genomic_DNA"/>
</dbReference>
<dbReference type="OrthoDB" id="3071568at2759"/>
<dbReference type="AlphaFoldDB" id="A0A5C3QLM4"/>
<dbReference type="Gene3D" id="1.20.1280.50">
    <property type="match status" value="1"/>
</dbReference>